<name>A0A166YYD1_9GAMM</name>
<keyword evidence="2" id="KW-1185">Reference proteome</keyword>
<evidence type="ECO:0000313" key="1">
    <source>
        <dbReference type="EMBL" id="KZN43629.1"/>
    </source>
</evidence>
<gene>
    <name evidence="1" type="ORF">N475_08650</name>
</gene>
<dbReference type="PATRIC" id="fig|1365250.3.peg.712"/>
<accession>A0A166YYD1</accession>
<dbReference type="Proteomes" id="UP000076643">
    <property type="component" value="Unassembled WGS sequence"/>
</dbReference>
<dbReference type="EMBL" id="AUYB01000078">
    <property type="protein sequence ID" value="KZN43629.1"/>
    <property type="molecule type" value="Genomic_DNA"/>
</dbReference>
<organism evidence="1 2">
    <name type="scientific">Pseudoalteromonas luteoviolacea DSM 6061</name>
    <dbReference type="NCBI Taxonomy" id="1365250"/>
    <lineage>
        <taxon>Bacteria</taxon>
        <taxon>Pseudomonadati</taxon>
        <taxon>Pseudomonadota</taxon>
        <taxon>Gammaproteobacteria</taxon>
        <taxon>Alteromonadales</taxon>
        <taxon>Pseudoalteromonadaceae</taxon>
        <taxon>Pseudoalteromonas</taxon>
    </lineage>
</organism>
<dbReference type="AlphaFoldDB" id="A0A166YYD1"/>
<comment type="caution">
    <text evidence="1">The sequence shown here is derived from an EMBL/GenBank/DDBJ whole genome shotgun (WGS) entry which is preliminary data.</text>
</comment>
<proteinExistence type="predicted"/>
<reference evidence="1 2" key="1">
    <citation type="submission" date="2013-07" db="EMBL/GenBank/DDBJ databases">
        <title>Comparative Genomic and Metabolomic Analysis of Twelve Strains of Pseudoalteromonas luteoviolacea.</title>
        <authorList>
            <person name="Vynne N.G."/>
            <person name="Mansson M."/>
            <person name="Gram L."/>
        </authorList>
    </citation>
    <scope>NUCLEOTIDE SEQUENCE [LARGE SCALE GENOMIC DNA]</scope>
    <source>
        <strain evidence="1 2">DSM 6061</strain>
    </source>
</reference>
<dbReference type="RefSeq" id="WP_155732536.1">
    <property type="nucleotide sequence ID" value="NZ_AQHB01000025.1"/>
</dbReference>
<sequence length="55" mass="6014">MKSIKLTKKSLKKLSREHKVLADEFTPAVAGGLSAALCLTYSYDSCCTIPKNKPQ</sequence>
<evidence type="ECO:0000313" key="2">
    <source>
        <dbReference type="Proteomes" id="UP000076643"/>
    </source>
</evidence>
<protein>
    <submittedName>
        <fullName evidence="1">Uncharacterized protein</fullName>
    </submittedName>
</protein>